<protein>
    <submittedName>
        <fullName evidence="1">Uncharacterized protein</fullName>
    </submittedName>
</protein>
<sequence>MSQPKTPPLSLDELKDLLSSFIEVAENTAFNVEAKLPEKILNEFPTLRKRSLPQIIGFAQGLLLEVCRTFDDGEAAFKFLKKLSPSALVEVFYFARMPGEMHDKAINSLGALLGPKVLSLSSFSGDNSRHDSLFQAMAESKAEMEGRPLSFELPSLFVDGKPLHFGMFNHLHENAGKQWFLNQLQQLESHPGGEPELAAKIGQVLEVDPSARLAIVKILTEFQLKVHHDATPSLREILGQRGLSPSECSRRLEALIDDLGKEIPAVDSSYCVKAIADCPSYREHALVTDLITALRVNSERALRASDDKPRFEAGRLAEFEKLLISAKLSQLEIDRVACLGILKMSAGGCLELSEAGPDQAIIKMLEHHCSEESWPAQETYRNKVFLLGLLKHSNHKLLKQAAALCEEHATSLYSITGKPAFLELVASGAKRDVIFSGDLGL</sequence>
<accession>A0AAD0PW42</accession>
<dbReference type="EMBL" id="CP031226">
    <property type="protein sequence ID" value="AXH59822.1"/>
    <property type="molecule type" value="Genomic_DNA"/>
</dbReference>
<geneLocation type="plasmid" evidence="2">
    <name>pmppla107</name>
</geneLocation>
<gene>
    <name evidence="1" type="ORF">PLA107_031860</name>
</gene>
<dbReference type="GeneID" id="39474301"/>
<evidence type="ECO:0000313" key="2">
    <source>
        <dbReference type="Proteomes" id="UP000006426"/>
    </source>
</evidence>
<evidence type="ECO:0000313" key="1">
    <source>
        <dbReference type="EMBL" id="AXH59822.1"/>
    </source>
</evidence>
<dbReference type="AlphaFoldDB" id="A0AAD0PW42"/>
<reference evidence="1 2" key="1">
    <citation type="journal article" date="2011" name="PLoS Pathog.">
        <title>Dynamic evolution of pathogenicity revealed by sequencing and comparative genomics of 19 Pseudomonas syringae isolates.</title>
        <authorList>
            <person name="Baltrus D.A."/>
            <person name="Nishimura M.T."/>
            <person name="Romanchuk A."/>
            <person name="Chang J.H."/>
            <person name="Mukhtar M.S."/>
            <person name="Cherkis K."/>
            <person name="Roach J."/>
            <person name="Grant S.R."/>
            <person name="Jones C.D."/>
            <person name="Dangl J.L."/>
        </authorList>
    </citation>
    <scope>NUCLEOTIDE SEQUENCE [LARGE SCALE GENOMIC DNA]</scope>
    <source>
        <strain evidence="1 2">M301315</strain>
    </source>
</reference>
<keyword evidence="1" id="KW-0614">Plasmid</keyword>
<organism evidence="1 2">
    <name type="scientific">Pseudomonas amygdali pv. lachrymans str. M301315</name>
    <dbReference type="NCBI Taxonomy" id="629260"/>
    <lineage>
        <taxon>Bacteria</taxon>
        <taxon>Pseudomonadati</taxon>
        <taxon>Pseudomonadota</taxon>
        <taxon>Gammaproteobacteria</taxon>
        <taxon>Pseudomonadales</taxon>
        <taxon>Pseudomonadaceae</taxon>
        <taxon>Pseudomonas</taxon>
        <taxon>Pseudomonas amygdali</taxon>
    </lineage>
</organism>
<proteinExistence type="predicted"/>
<dbReference type="RefSeq" id="WP_005741894.1">
    <property type="nucleotide sequence ID" value="NZ_CP031226.1"/>
</dbReference>
<dbReference type="Proteomes" id="UP000006426">
    <property type="component" value="Plasmid pmppla107"/>
</dbReference>
<name>A0AAD0PW42_PSEAV</name>